<dbReference type="Proteomes" id="UP000313849">
    <property type="component" value="Unassembled WGS sequence"/>
</dbReference>
<dbReference type="InterPro" id="IPR045598">
    <property type="entry name" value="DUF6457"/>
</dbReference>
<name>A0A5C5BBX6_9MICO</name>
<proteinExistence type="predicted"/>
<gene>
    <name evidence="2" type="ORF">FH969_11590</name>
</gene>
<comment type="caution">
    <text evidence="2">The sequence shown here is derived from an EMBL/GenBank/DDBJ whole genome shotgun (WGS) entry which is preliminary data.</text>
</comment>
<dbReference type="EMBL" id="VENP01000048">
    <property type="protein sequence ID" value="TNU73386.1"/>
    <property type="molecule type" value="Genomic_DNA"/>
</dbReference>
<dbReference type="RefSeq" id="WP_139987339.1">
    <property type="nucleotide sequence ID" value="NZ_DAMDJA010000090.1"/>
</dbReference>
<evidence type="ECO:0000259" key="1">
    <source>
        <dbReference type="Pfam" id="PF20058"/>
    </source>
</evidence>
<organism evidence="2 3">
    <name type="scientific">Miniimonas arenae</name>
    <dbReference type="NCBI Taxonomy" id="676201"/>
    <lineage>
        <taxon>Bacteria</taxon>
        <taxon>Bacillati</taxon>
        <taxon>Actinomycetota</taxon>
        <taxon>Actinomycetes</taxon>
        <taxon>Micrococcales</taxon>
        <taxon>Beutenbergiaceae</taxon>
        <taxon>Miniimonas</taxon>
    </lineage>
</organism>
<accession>A0A5C5BBX6</accession>
<dbReference type="AlphaFoldDB" id="A0A5C5BBX6"/>
<evidence type="ECO:0000313" key="3">
    <source>
        <dbReference type="Proteomes" id="UP000313849"/>
    </source>
</evidence>
<evidence type="ECO:0000313" key="2">
    <source>
        <dbReference type="EMBL" id="TNU73386.1"/>
    </source>
</evidence>
<reference evidence="2 3" key="1">
    <citation type="submission" date="2019-06" db="EMBL/GenBank/DDBJ databases">
        <title>Draft genome sequence of Miniimonas arenae KCTC 19750T isolated from sea sand.</title>
        <authorList>
            <person name="Park S.-J."/>
        </authorList>
    </citation>
    <scope>NUCLEOTIDE SEQUENCE [LARGE SCALE GENOMIC DNA]</scope>
    <source>
        <strain evidence="2 3">KCTC 19750</strain>
    </source>
</reference>
<sequence>MSNQHLPPDALDDWLAGVSDLYGLDGVTTAETTVVLDVARDVSRGVARPAAPLTTYLLGLAVGQAVAAGEDVGAATARLAREVTDLALARPEAGASDPGTPDGERP</sequence>
<dbReference type="Pfam" id="PF20058">
    <property type="entry name" value="DUF6457"/>
    <property type="match status" value="1"/>
</dbReference>
<dbReference type="OrthoDB" id="4735656at2"/>
<protein>
    <recommendedName>
        <fullName evidence="1">DUF6457 domain-containing protein</fullName>
    </recommendedName>
</protein>
<feature type="domain" description="DUF6457" evidence="1">
    <location>
        <begin position="7"/>
        <end position="92"/>
    </location>
</feature>
<keyword evidence="3" id="KW-1185">Reference proteome</keyword>